<dbReference type="PANTHER" id="PTHR23346">
    <property type="entry name" value="TRANSLATIONAL ACTIVATOR GCN1-RELATED"/>
    <property type="match status" value="1"/>
</dbReference>
<dbReference type="GO" id="GO:0006417">
    <property type="term" value="P:regulation of translation"/>
    <property type="evidence" value="ECO:0007669"/>
    <property type="project" value="TreeGrafter"/>
</dbReference>
<evidence type="ECO:0000313" key="4">
    <source>
        <dbReference type="WBParaSite" id="SCUD_0000560601-mRNA-1"/>
    </source>
</evidence>
<evidence type="ECO:0000313" key="3">
    <source>
        <dbReference type="Proteomes" id="UP000279833"/>
    </source>
</evidence>
<dbReference type="PANTHER" id="PTHR23346:SF7">
    <property type="entry name" value="STALLED RIBOSOME SENSOR GCN1"/>
    <property type="match status" value="1"/>
</dbReference>
<dbReference type="InterPro" id="IPR011989">
    <property type="entry name" value="ARM-like"/>
</dbReference>
<evidence type="ECO:0000256" key="1">
    <source>
        <dbReference type="ARBA" id="ARBA00022737"/>
    </source>
</evidence>
<evidence type="ECO:0000313" key="2">
    <source>
        <dbReference type="EMBL" id="VDO96968.1"/>
    </source>
</evidence>
<protein>
    <submittedName>
        <fullName evidence="4">TOG domain-containing protein</fullName>
    </submittedName>
</protein>
<name>A0A183JSB6_9TREM</name>
<gene>
    <name evidence="2" type="ORF">SCUD_LOCUS5606</name>
</gene>
<keyword evidence="1" id="KW-0677">Repeat</keyword>
<reference evidence="4" key="1">
    <citation type="submission" date="2016-06" db="UniProtKB">
        <authorList>
            <consortium name="WormBaseParasite"/>
        </authorList>
    </citation>
    <scope>IDENTIFICATION</scope>
</reference>
<dbReference type="WBParaSite" id="SCUD_0000560601-mRNA-1">
    <property type="protein sequence ID" value="SCUD_0000560601-mRNA-1"/>
    <property type="gene ID" value="SCUD_0000560601"/>
</dbReference>
<dbReference type="GO" id="GO:0019887">
    <property type="term" value="F:protein kinase regulator activity"/>
    <property type="evidence" value="ECO:0007669"/>
    <property type="project" value="TreeGrafter"/>
</dbReference>
<dbReference type="InterPro" id="IPR016024">
    <property type="entry name" value="ARM-type_fold"/>
</dbReference>
<dbReference type="SUPFAM" id="SSF48371">
    <property type="entry name" value="ARM repeat"/>
    <property type="match status" value="1"/>
</dbReference>
<sequence>MVVIFSDKLFSFENSSALMAVERLSLGMGRLFEPYVVRLITPLLNTFGDTNPGVREAASNAARAVMSKLSAHGVKLILPALLKAIDDQQSWRTKAG</sequence>
<dbReference type="Proteomes" id="UP000279833">
    <property type="component" value="Unassembled WGS sequence"/>
</dbReference>
<dbReference type="STRING" id="6186.A0A183JSB6"/>
<dbReference type="Gene3D" id="1.25.10.10">
    <property type="entry name" value="Leucine-rich Repeat Variant"/>
    <property type="match status" value="1"/>
</dbReference>
<accession>A0A183JSB6</accession>
<reference evidence="2 3" key="2">
    <citation type="submission" date="2018-11" db="EMBL/GenBank/DDBJ databases">
        <authorList>
            <consortium name="Pathogen Informatics"/>
        </authorList>
    </citation>
    <scope>NUCLEOTIDE SEQUENCE [LARGE SCALE GENOMIC DNA]</scope>
    <source>
        <strain evidence="2">Dakar</strain>
        <strain evidence="3">Dakar, Senegal</strain>
    </source>
</reference>
<dbReference type="GO" id="GO:0034198">
    <property type="term" value="P:cellular response to amino acid starvation"/>
    <property type="evidence" value="ECO:0007669"/>
    <property type="project" value="TreeGrafter"/>
</dbReference>
<dbReference type="GO" id="GO:0005829">
    <property type="term" value="C:cytosol"/>
    <property type="evidence" value="ECO:0007669"/>
    <property type="project" value="TreeGrafter"/>
</dbReference>
<proteinExistence type="predicted"/>
<keyword evidence="3" id="KW-1185">Reference proteome</keyword>
<dbReference type="Pfam" id="PF24987">
    <property type="entry name" value="HEAT_EF3_N"/>
    <property type="match status" value="1"/>
</dbReference>
<organism evidence="4">
    <name type="scientific">Schistosoma curassoni</name>
    <dbReference type="NCBI Taxonomy" id="6186"/>
    <lineage>
        <taxon>Eukaryota</taxon>
        <taxon>Metazoa</taxon>
        <taxon>Spiralia</taxon>
        <taxon>Lophotrochozoa</taxon>
        <taxon>Platyhelminthes</taxon>
        <taxon>Trematoda</taxon>
        <taxon>Digenea</taxon>
        <taxon>Strigeidida</taxon>
        <taxon>Schistosomatoidea</taxon>
        <taxon>Schistosomatidae</taxon>
        <taxon>Schistosoma</taxon>
    </lineage>
</organism>
<dbReference type="EMBL" id="UZAK01009534">
    <property type="protein sequence ID" value="VDO96968.1"/>
    <property type="molecule type" value="Genomic_DNA"/>
</dbReference>
<dbReference type="AlphaFoldDB" id="A0A183JSB6"/>